<feature type="domain" description="Urate oxidase N-terminal" evidence="2">
    <location>
        <begin position="133"/>
        <end position="196"/>
    </location>
</feature>
<feature type="transmembrane region" description="Helical" evidence="1">
    <location>
        <begin position="40"/>
        <end position="60"/>
    </location>
</feature>
<feature type="transmembrane region" description="Helical" evidence="1">
    <location>
        <begin position="90"/>
        <end position="112"/>
    </location>
</feature>
<dbReference type="RefSeq" id="WP_056755616.1">
    <property type="nucleotide sequence ID" value="NZ_JAVDRL010000005.1"/>
</dbReference>
<proteinExistence type="predicted"/>
<keyword evidence="1" id="KW-0812">Transmembrane</keyword>
<dbReference type="PIRSF" id="PIRSF032086">
    <property type="entry name" value="UCP032086"/>
    <property type="match status" value="1"/>
</dbReference>
<reference evidence="3 4" key="1">
    <citation type="submission" date="2023-07" db="EMBL/GenBank/DDBJ databases">
        <title>Sorghum-associated microbial communities from plants grown in Nebraska, USA.</title>
        <authorList>
            <person name="Schachtman D."/>
        </authorList>
    </citation>
    <scope>NUCLEOTIDE SEQUENCE [LARGE SCALE GENOMIC DNA]</scope>
    <source>
        <strain evidence="3 4">DS2154</strain>
    </source>
</reference>
<gene>
    <name evidence="3" type="ORF">J2800_001937</name>
</gene>
<protein>
    <submittedName>
        <fullName evidence="3">Membrane protein</fullName>
    </submittedName>
</protein>
<name>A0ABU1MZC5_9CAUL</name>
<organism evidence="3 4">
    <name type="scientific">Caulobacter rhizosphaerae</name>
    <dbReference type="NCBI Taxonomy" id="2010972"/>
    <lineage>
        <taxon>Bacteria</taxon>
        <taxon>Pseudomonadati</taxon>
        <taxon>Pseudomonadota</taxon>
        <taxon>Alphaproteobacteria</taxon>
        <taxon>Caulobacterales</taxon>
        <taxon>Caulobacteraceae</taxon>
        <taxon>Caulobacter</taxon>
    </lineage>
</organism>
<feature type="transmembrane region" description="Helical" evidence="1">
    <location>
        <begin position="12"/>
        <end position="28"/>
    </location>
</feature>
<evidence type="ECO:0000313" key="3">
    <source>
        <dbReference type="EMBL" id="MDR6531195.1"/>
    </source>
</evidence>
<comment type="caution">
    <text evidence="3">The sequence shown here is derived from an EMBL/GenBank/DDBJ whole genome shotgun (WGS) entry which is preliminary data.</text>
</comment>
<feature type="transmembrane region" description="Helical" evidence="1">
    <location>
        <begin position="180"/>
        <end position="199"/>
    </location>
</feature>
<dbReference type="EMBL" id="JAVDRL010000005">
    <property type="protein sequence ID" value="MDR6531195.1"/>
    <property type="molecule type" value="Genomic_DNA"/>
</dbReference>
<dbReference type="InterPro" id="IPR016988">
    <property type="entry name" value="UCP032086"/>
</dbReference>
<dbReference type="Proteomes" id="UP001262754">
    <property type="component" value="Unassembled WGS sequence"/>
</dbReference>
<keyword evidence="1" id="KW-0472">Membrane</keyword>
<evidence type="ECO:0000259" key="2">
    <source>
        <dbReference type="Pfam" id="PF06181"/>
    </source>
</evidence>
<evidence type="ECO:0000256" key="1">
    <source>
        <dbReference type="SAM" id="Phobius"/>
    </source>
</evidence>
<accession>A0ABU1MZC5</accession>
<keyword evidence="4" id="KW-1185">Reference proteome</keyword>
<dbReference type="InterPro" id="IPR010389">
    <property type="entry name" value="Urate_ox_N"/>
</dbReference>
<evidence type="ECO:0000313" key="4">
    <source>
        <dbReference type="Proteomes" id="UP001262754"/>
    </source>
</evidence>
<sequence length="204" mass="22969">MTGLLSNFRNTIIVSVLLALVIAFGFGHSPHGFDEAYFQAVFRLLHVFFGILWIGLLYYFNFVQIRVMPQIPAELKPAVSKYIAPEALFWFRWAALATWVMGVVLAFSRGYLAEAATFGLWGGYERGVDMGFTFIGLGMWLATIMFINVWGVIWPNQKRALGIVEVDADAKAKAAKMAMLFSRINTLLSIPMLATMTMYQTLFN</sequence>
<keyword evidence="1" id="KW-1133">Transmembrane helix</keyword>
<feature type="transmembrane region" description="Helical" evidence="1">
    <location>
        <begin position="132"/>
        <end position="153"/>
    </location>
</feature>
<dbReference type="Pfam" id="PF06181">
    <property type="entry name" value="Urate_ox_N"/>
    <property type="match status" value="1"/>
</dbReference>